<evidence type="ECO:0000313" key="1">
    <source>
        <dbReference type="EMBL" id="OEK06365.1"/>
    </source>
</evidence>
<protein>
    <recommendedName>
        <fullName evidence="3">DNA polymerase III subunit gamma/tau</fullName>
    </recommendedName>
</protein>
<dbReference type="EMBL" id="MDGQ01000003">
    <property type="protein sequence ID" value="OEK06365.1"/>
    <property type="molecule type" value="Genomic_DNA"/>
</dbReference>
<dbReference type="Proteomes" id="UP000095552">
    <property type="component" value="Unassembled WGS sequence"/>
</dbReference>
<evidence type="ECO:0000313" key="2">
    <source>
        <dbReference type="Proteomes" id="UP000095552"/>
    </source>
</evidence>
<accession>A0A1E5T4Q8</accession>
<sequence length="141" mass="16541">MNKPKAQEETDQADVEEKVELRNTEFTPEDVKRVWQEFIDQGDFQVLDLEVLNQSYELSGTQVTVTVPNEALVPGFEKIRAELLKHLRTSLKNDHISLQSVVVELDREKMRYTDREKFEFLKEKYPALKDLQDKLGLDPEF</sequence>
<name>A0A1E5T4Q8_9BACT</name>
<reference evidence="1 2" key="1">
    <citation type="submission" date="2016-08" db="EMBL/GenBank/DDBJ databases">
        <title>Draft genome of Fabibacter sp. strain SK-8.</title>
        <authorList>
            <person name="Wong S.-K."/>
            <person name="Hamasaki K."/>
            <person name="Yoshizawa S."/>
        </authorList>
    </citation>
    <scope>NUCLEOTIDE SEQUENCE [LARGE SCALE GENOMIC DNA]</scope>
    <source>
        <strain evidence="1 2">SK-8</strain>
    </source>
</reference>
<dbReference type="AlphaFoldDB" id="A0A1E5T4Q8"/>
<evidence type="ECO:0008006" key="3">
    <source>
        <dbReference type="Google" id="ProtNLM"/>
    </source>
</evidence>
<dbReference type="RefSeq" id="WP_069833676.1">
    <property type="nucleotide sequence ID" value="NZ_MDGQ01000003.1"/>
</dbReference>
<dbReference type="STRING" id="1563681.BFP71_01425"/>
<proteinExistence type="predicted"/>
<dbReference type="OrthoDB" id="877403at2"/>
<keyword evidence="2" id="KW-1185">Reference proteome</keyword>
<gene>
    <name evidence="1" type="ORF">BFP71_01425</name>
</gene>
<comment type="caution">
    <text evidence="1">The sequence shown here is derived from an EMBL/GenBank/DDBJ whole genome shotgun (WGS) entry which is preliminary data.</text>
</comment>
<organism evidence="1 2">
    <name type="scientific">Roseivirga misakiensis</name>
    <dbReference type="NCBI Taxonomy" id="1563681"/>
    <lineage>
        <taxon>Bacteria</taxon>
        <taxon>Pseudomonadati</taxon>
        <taxon>Bacteroidota</taxon>
        <taxon>Cytophagia</taxon>
        <taxon>Cytophagales</taxon>
        <taxon>Roseivirgaceae</taxon>
        <taxon>Roseivirga</taxon>
    </lineage>
</organism>